<dbReference type="EMBL" id="BPLQ01001451">
    <property type="protein sequence ID" value="GIX81844.1"/>
    <property type="molecule type" value="Genomic_DNA"/>
</dbReference>
<protein>
    <submittedName>
        <fullName evidence="1">Uncharacterized protein</fullName>
    </submittedName>
</protein>
<organism evidence="1 2">
    <name type="scientific">Caerostris darwini</name>
    <dbReference type="NCBI Taxonomy" id="1538125"/>
    <lineage>
        <taxon>Eukaryota</taxon>
        <taxon>Metazoa</taxon>
        <taxon>Ecdysozoa</taxon>
        <taxon>Arthropoda</taxon>
        <taxon>Chelicerata</taxon>
        <taxon>Arachnida</taxon>
        <taxon>Araneae</taxon>
        <taxon>Araneomorphae</taxon>
        <taxon>Entelegynae</taxon>
        <taxon>Araneoidea</taxon>
        <taxon>Araneidae</taxon>
        <taxon>Caerostris</taxon>
    </lineage>
</organism>
<gene>
    <name evidence="1" type="ORF">CDAR_115901</name>
</gene>
<name>A0AAV4NBW9_9ARAC</name>
<evidence type="ECO:0000313" key="1">
    <source>
        <dbReference type="EMBL" id="GIX81844.1"/>
    </source>
</evidence>
<dbReference type="AlphaFoldDB" id="A0AAV4NBW9"/>
<keyword evidence="2" id="KW-1185">Reference proteome</keyword>
<reference evidence="1 2" key="1">
    <citation type="submission" date="2021-06" db="EMBL/GenBank/DDBJ databases">
        <title>Caerostris darwini draft genome.</title>
        <authorList>
            <person name="Kono N."/>
            <person name="Arakawa K."/>
        </authorList>
    </citation>
    <scope>NUCLEOTIDE SEQUENCE [LARGE SCALE GENOMIC DNA]</scope>
</reference>
<dbReference type="Proteomes" id="UP001054837">
    <property type="component" value="Unassembled WGS sequence"/>
</dbReference>
<accession>A0AAV4NBW9</accession>
<sequence length="127" mass="14382">MLRNDAGKMVKFSYFSSDDGFHANLGKIFAEALVAYQYSNLRTPTLLYLVKGIQSFCCEGASDIPPDLRKRRNDARKMVKFSDSSPADGFHGNLGEIFAEAMVAYQYSNLWTPTLLYQGKEIQSFCW</sequence>
<proteinExistence type="predicted"/>
<comment type="caution">
    <text evidence="1">The sequence shown here is derived from an EMBL/GenBank/DDBJ whole genome shotgun (WGS) entry which is preliminary data.</text>
</comment>
<evidence type="ECO:0000313" key="2">
    <source>
        <dbReference type="Proteomes" id="UP001054837"/>
    </source>
</evidence>